<feature type="non-terminal residue" evidence="1">
    <location>
        <position position="30"/>
    </location>
</feature>
<dbReference type="AlphaFoldDB" id="A0A1B6NQD5"/>
<comment type="caution">
    <text evidence="1">The sequence shown here is derived from an EMBL/GenBank/DDBJ whole genome shotgun (WGS) entry which is preliminary data.</text>
</comment>
<gene>
    <name evidence="1" type="ORF">MGSAQ_002855</name>
</gene>
<reference evidence="1" key="1">
    <citation type="submission" date="2013-11" db="EMBL/GenBank/DDBJ databases">
        <title>Microbial diversity, functional groups and degradation webs in Northern and Southern Mediterranean and Red Sea marine crude oil polluted sites.</title>
        <authorList>
            <person name="Daffonchio D."/>
            <person name="Mapelli F."/>
            <person name="Ferrer M."/>
            <person name="Richter M."/>
            <person name="Cherif A."/>
            <person name="Malkawi H.I."/>
            <person name="Yakimov M.M."/>
            <person name="Abdel-Fattah Y.R."/>
            <person name="Blaghen M."/>
            <person name="Golyshin P.N."/>
            <person name="Kalogerakis N."/>
            <person name="Boon N."/>
            <person name="Magagnini M."/>
            <person name="Fava F."/>
        </authorList>
    </citation>
    <scope>NUCLEOTIDE SEQUENCE</scope>
</reference>
<accession>A0A1B6NQD5</accession>
<sequence length="30" mass="3462">MIKEKVPNRQTLNAWCNKMDKAQSLGLRTS</sequence>
<evidence type="ECO:0000313" key="1">
    <source>
        <dbReference type="EMBL" id="KTF05649.1"/>
    </source>
</evidence>
<organism evidence="1">
    <name type="scientific">marine sediment metagenome</name>
    <dbReference type="NCBI Taxonomy" id="412755"/>
    <lineage>
        <taxon>unclassified sequences</taxon>
        <taxon>metagenomes</taxon>
        <taxon>ecological metagenomes</taxon>
    </lineage>
</organism>
<proteinExistence type="predicted"/>
<dbReference type="EMBL" id="AYSL01001653">
    <property type="protein sequence ID" value="KTF05649.1"/>
    <property type="molecule type" value="Genomic_DNA"/>
</dbReference>
<protein>
    <submittedName>
        <fullName evidence="1">Uncharacterized protein</fullName>
    </submittedName>
</protein>
<name>A0A1B6NQD5_9ZZZZ</name>